<dbReference type="InterPro" id="IPR003660">
    <property type="entry name" value="HAMP_dom"/>
</dbReference>
<keyword evidence="12" id="KW-0812">Transmembrane</keyword>
<dbReference type="InterPro" id="IPR003594">
    <property type="entry name" value="HATPase_dom"/>
</dbReference>
<dbReference type="SMART" id="SM00387">
    <property type="entry name" value="HATPase_c"/>
    <property type="match status" value="1"/>
</dbReference>
<dbReference type="GO" id="GO:0000156">
    <property type="term" value="F:phosphorelay response regulator activity"/>
    <property type="evidence" value="ECO:0007669"/>
    <property type="project" value="TreeGrafter"/>
</dbReference>
<dbReference type="InterPro" id="IPR036890">
    <property type="entry name" value="HATPase_C_sf"/>
</dbReference>
<feature type="domain" description="HAMP" evidence="14">
    <location>
        <begin position="292"/>
        <end position="344"/>
    </location>
</feature>
<comment type="subcellular location">
    <subcellularLocation>
        <location evidence="2">Cell membrane</location>
        <topology evidence="2">Multi-pass membrane protein</topology>
    </subcellularLocation>
</comment>
<keyword evidence="6" id="KW-0808">Transferase</keyword>
<evidence type="ECO:0000256" key="12">
    <source>
        <dbReference type="SAM" id="Phobius"/>
    </source>
</evidence>
<dbReference type="Pfam" id="PF00672">
    <property type="entry name" value="HAMP"/>
    <property type="match status" value="1"/>
</dbReference>
<keyword evidence="11 12" id="KW-0472">Membrane</keyword>
<dbReference type="AlphaFoldDB" id="A0A329MM72"/>
<dbReference type="SUPFAM" id="SSF55874">
    <property type="entry name" value="ATPase domain of HSP90 chaperone/DNA topoisomerase II/histidine kinase"/>
    <property type="match status" value="1"/>
</dbReference>
<dbReference type="Gene3D" id="3.30.565.10">
    <property type="entry name" value="Histidine kinase-like ATPase, C-terminal domain"/>
    <property type="match status" value="1"/>
</dbReference>
<sequence>MKIGIVAKLFLLTTALCTLILAVIYVGQTIFFKEFYTNRKTKEIQANIEIFKQDYLEYKTAKMDIPYILKLEQMFFQDHNTWITTLDRYGNLKNTSDFFLEVQLDSDKSKSYKVPLYHLIKIDDVSSKRIAFSLEQRLIISGIKKDATILPVRIQDKFVTYGTNDQLLIMPGFEDKATVTDVQIPPPEASSSYIFSNSLFMERIKVFQAGLLQSNNPQPINTVQSFDYEQNNLKYKLFVQSIEDVDGDPAYLFAMTSLQPVDEAARMIKDYSVYIVVFVLVLILLVSFYYSRKIAKPLLRLNTATQKIANLDFSESIPVSSKDEIGELSRNINYLSNTLHSYIGQLRKEIEMEKQLESTRKEFISGVSHELKTPLSVMKSCISILKDGVASDKKEHYFEAMENEADKMDHLIVDMLELAKFESGTYKMKLDVFPIDKTIESIVEQLALDIAAKQLNVRLRLDLTEVVGNQLRIEQVITNFMTNAICYTPANERIIVSAIEDRGEIIVCVENYGVHIPREQLDKVWDRFYRGDTSRHRSHGGTGLGLAISKQILELHDSTYGVENTENGVAFYFSLKKA</sequence>
<dbReference type="GO" id="GO:0030295">
    <property type="term" value="F:protein kinase activator activity"/>
    <property type="evidence" value="ECO:0007669"/>
    <property type="project" value="TreeGrafter"/>
</dbReference>
<keyword evidence="8 15" id="KW-0418">Kinase</keyword>
<evidence type="ECO:0000256" key="8">
    <source>
        <dbReference type="ARBA" id="ARBA00022777"/>
    </source>
</evidence>
<evidence type="ECO:0000313" key="15">
    <source>
        <dbReference type="EMBL" id="RAV20712.1"/>
    </source>
</evidence>
<dbReference type="Pfam" id="PF00512">
    <property type="entry name" value="HisKA"/>
    <property type="match status" value="1"/>
</dbReference>
<dbReference type="Pfam" id="PF02518">
    <property type="entry name" value="HATPase_c"/>
    <property type="match status" value="1"/>
</dbReference>
<dbReference type="PRINTS" id="PR00344">
    <property type="entry name" value="BCTRLSENSOR"/>
</dbReference>
<name>A0A329MM72_9BACL</name>
<dbReference type="EC" id="2.7.13.3" evidence="3"/>
<evidence type="ECO:0000256" key="11">
    <source>
        <dbReference type="ARBA" id="ARBA00023136"/>
    </source>
</evidence>
<dbReference type="GO" id="GO:0005524">
    <property type="term" value="F:ATP binding"/>
    <property type="evidence" value="ECO:0007669"/>
    <property type="project" value="UniProtKB-KW"/>
</dbReference>
<dbReference type="RefSeq" id="WP_113031570.1">
    <property type="nucleotide sequence ID" value="NZ_QMFB01000007.1"/>
</dbReference>
<dbReference type="GO" id="GO:0000155">
    <property type="term" value="F:phosphorelay sensor kinase activity"/>
    <property type="evidence" value="ECO:0007669"/>
    <property type="project" value="InterPro"/>
</dbReference>
<dbReference type="FunFam" id="3.30.565.10:FF:000006">
    <property type="entry name" value="Sensor histidine kinase WalK"/>
    <property type="match status" value="1"/>
</dbReference>
<dbReference type="Gene3D" id="6.10.340.10">
    <property type="match status" value="1"/>
</dbReference>
<evidence type="ECO:0000256" key="6">
    <source>
        <dbReference type="ARBA" id="ARBA00022679"/>
    </source>
</evidence>
<dbReference type="PANTHER" id="PTHR42878:SF3">
    <property type="entry name" value="HISTIDINE PROTEIN KINASE SAES"/>
    <property type="match status" value="1"/>
</dbReference>
<evidence type="ECO:0000259" key="14">
    <source>
        <dbReference type="PROSITE" id="PS50885"/>
    </source>
</evidence>
<evidence type="ECO:0000256" key="1">
    <source>
        <dbReference type="ARBA" id="ARBA00000085"/>
    </source>
</evidence>
<accession>A0A329MM72</accession>
<keyword evidence="12" id="KW-1133">Transmembrane helix</keyword>
<evidence type="ECO:0000313" key="16">
    <source>
        <dbReference type="Proteomes" id="UP000250369"/>
    </source>
</evidence>
<dbReference type="CDD" id="cd00082">
    <property type="entry name" value="HisKA"/>
    <property type="match status" value="1"/>
</dbReference>
<evidence type="ECO:0000256" key="7">
    <source>
        <dbReference type="ARBA" id="ARBA00022741"/>
    </source>
</evidence>
<dbReference type="EMBL" id="QMFB01000007">
    <property type="protein sequence ID" value="RAV20712.1"/>
    <property type="molecule type" value="Genomic_DNA"/>
</dbReference>
<feature type="domain" description="Histidine kinase" evidence="13">
    <location>
        <begin position="366"/>
        <end position="578"/>
    </location>
</feature>
<dbReference type="GO" id="GO:0007234">
    <property type="term" value="P:osmosensory signaling via phosphorelay pathway"/>
    <property type="evidence" value="ECO:0007669"/>
    <property type="project" value="TreeGrafter"/>
</dbReference>
<dbReference type="SMART" id="SM00388">
    <property type="entry name" value="HisKA"/>
    <property type="match status" value="1"/>
</dbReference>
<keyword evidence="4" id="KW-1003">Cell membrane</keyword>
<dbReference type="SUPFAM" id="SSF47384">
    <property type="entry name" value="Homodimeric domain of signal transducing histidine kinase"/>
    <property type="match status" value="1"/>
</dbReference>
<dbReference type="OrthoDB" id="9762826at2"/>
<dbReference type="InterPro" id="IPR005467">
    <property type="entry name" value="His_kinase_dom"/>
</dbReference>
<dbReference type="Proteomes" id="UP000250369">
    <property type="component" value="Unassembled WGS sequence"/>
</dbReference>
<evidence type="ECO:0000256" key="3">
    <source>
        <dbReference type="ARBA" id="ARBA00012438"/>
    </source>
</evidence>
<feature type="transmembrane region" description="Helical" evidence="12">
    <location>
        <begin position="271"/>
        <end position="290"/>
    </location>
</feature>
<organism evidence="15 16">
    <name type="scientific">Paenibacillus contaminans</name>
    <dbReference type="NCBI Taxonomy" id="450362"/>
    <lineage>
        <taxon>Bacteria</taxon>
        <taxon>Bacillati</taxon>
        <taxon>Bacillota</taxon>
        <taxon>Bacilli</taxon>
        <taxon>Bacillales</taxon>
        <taxon>Paenibacillaceae</taxon>
        <taxon>Paenibacillus</taxon>
    </lineage>
</organism>
<evidence type="ECO:0000256" key="9">
    <source>
        <dbReference type="ARBA" id="ARBA00022840"/>
    </source>
</evidence>
<dbReference type="FunFam" id="1.10.287.130:FF:000001">
    <property type="entry name" value="Two-component sensor histidine kinase"/>
    <property type="match status" value="1"/>
</dbReference>
<dbReference type="PROSITE" id="PS50109">
    <property type="entry name" value="HIS_KIN"/>
    <property type="match status" value="1"/>
</dbReference>
<keyword evidence="5" id="KW-0597">Phosphoprotein</keyword>
<comment type="catalytic activity">
    <reaction evidence="1">
        <text>ATP + protein L-histidine = ADP + protein N-phospho-L-histidine.</text>
        <dbReference type="EC" id="2.7.13.3"/>
    </reaction>
</comment>
<dbReference type="PANTHER" id="PTHR42878">
    <property type="entry name" value="TWO-COMPONENT HISTIDINE KINASE"/>
    <property type="match status" value="1"/>
</dbReference>
<dbReference type="GO" id="GO:0005886">
    <property type="term" value="C:plasma membrane"/>
    <property type="evidence" value="ECO:0007669"/>
    <property type="project" value="UniProtKB-SubCell"/>
</dbReference>
<dbReference type="InterPro" id="IPR036097">
    <property type="entry name" value="HisK_dim/P_sf"/>
</dbReference>
<protein>
    <recommendedName>
        <fullName evidence="3">histidine kinase</fullName>
        <ecNumber evidence="3">2.7.13.3</ecNumber>
    </recommendedName>
</protein>
<evidence type="ECO:0000256" key="10">
    <source>
        <dbReference type="ARBA" id="ARBA00023012"/>
    </source>
</evidence>
<reference evidence="15 16" key="1">
    <citation type="journal article" date="2009" name="Int. J. Syst. Evol. Microbiol.">
        <title>Paenibacillus contaminans sp. nov., isolated from a contaminated laboratory plate.</title>
        <authorList>
            <person name="Chou J.H."/>
            <person name="Lee J.H."/>
            <person name="Lin M.C."/>
            <person name="Chang P.S."/>
            <person name="Arun A.B."/>
            <person name="Young C.C."/>
            <person name="Chen W.M."/>
        </authorList>
    </citation>
    <scope>NUCLEOTIDE SEQUENCE [LARGE SCALE GENOMIC DNA]</scope>
    <source>
        <strain evidence="15 16">CKOBP-6</strain>
    </source>
</reference>
<dbReference type="SUPFAM" id="SSF158472">
    <property type="entry name" value="HAMP domain-like"/>
    <property type="match status" value="1"/>
</dbReference>
<evidence type="ECO:0000256" key="4">
    <source>
        <dbReference type="ARBA" id="ARBA00022475"/>
    </source>
</evidence>
<keyword evidence="16" id="KW-1185">Reference proteome</keyword>
<keyword evidence="9" id="KW-0067">ATP-binding</keyword>
<comment type="caution">
    <text evidence="15">The sequence shown here is derived from an EMBL/GenBank/DDBJ whole genome shotgun (WGS) entry which is preliminary data.</text>
</comment>
<evidence type="ECO:0000256" key="2">
    <source>
        <dbReference type="ARBA" id="ARBA00004651"/>
    </source>
</evidence>
<keyword evidence="10" id="KW-0902">Two-component regulatory system</keyword>
<dbReference type="InterPro" id="IPR004358">
    <property type="entry name" value="Sig_transdc_His_kin-like_C"/>
</dbReference>
<dbReference type="InterPro" id="IPR050351">
    <property type="entry name" value="BphY/WalK/GraS-like"/>
</dbReference>
<dbReference type="Gene3D" id="1.10.287.130">
    <property type="match status" value="1"/>
</dbReference>
<proteinExistence type="predicted"/>
<gene>
    <name evidence="15" type="ORF">DQG23_14490</name>
</gene>
<dbReference type="SMART" id="SM00304">
    <property type="entry name" value="HAMP"/>
    <property type="match status" value="1"/>
</dbReference>
<evidence type="ECO:0000259" key="13">
    <source>
        <dbReference type="PROSITE" id="PS50109"/>
    </source>
</evidence>
<evidence type="ECO:0000256" key="5">
    <source>
        <dbReference type="ARBA" id="ARBA00022553"/>
    </source>
</evidence>
<dbReference type="InterPro" id="IPR003661">
    <property type="entry name" value="HisK_dim/P_dom"/>
</dbReference>
<dbReference type="PROSITE" id="PS50885">
    <property type="entry name" value="HAMP"/>
    <property type="match status" value="1"/>
</dbReference>
<keyword evidence="7" id="KW-0547">Nucleotide-binding</keyword>
<dbReference type="CDD" id="cd06225">
    <property type="entry name" value="HAMP"/>
    <property type="match status" value="1"/>
</dbReference>